<dbReference type="AlphaFoldDB" id="A0A9Q9B4N8"/>
<evidence type="ECO:0000313" key="1">
    <source>
        <dbReference type="EMBL" id="USW57297.1"/>
    </source>
</evidence>
<dbReference type="Proteomes" id="UP001056384">
    <property type="component" value="Chromosome 9"/>
</dbReference>
<proteinExistence type="predicted"/>
<protein>
    <submittedName>
        <fullName evidence="1">Thiamine pyrophosphate enzyme</fullName>
    </submittedName>
</protein>
<evidence type="ECO:0000313" key="2">
    <source>
        <dbReference type="Proteomes" id="UP001056384"/>
    </source>
</evidence>
<sequence>MATEYSASFAFFEALWDAGVRYRFVNLGSDHPAMMEAMVKGQQEKRDKFPKFITCPSEMVTPAWLP</sequence>
<organism evidence="1 2">
    <name type="scientific">Septoria linicola</name>
    <dbReference type="NCBI Taxonomy" id="215465"/>
    <lineage>
        <taxon>Eukaryota</taxon>
        <taxon>Fungi</taxon>
        <taxon>Dikarya</taxon>
        <taxon>Ascomycota</taxon>
        <taxon>Pezizomycotina</taxon>
        <taxon>Dothideomycetes</taxon>
        <taxon>Dothideomycetidae</taxon>
        <taxon>Mycosphaerellales</taxon>
        <taxon>Mycosphaerellaceae</taxon>
        <taxon>Septoria</taxon>
    </lineage>
</organism>
<dbReference type="EMBL" id="CP099426">
    <property type="protein sequence ID" value="USW57297.1"/>
    <property type="molecule type" value="Genomic_DNA"/>
</dbReference>
<accession>A0A9Q9B4N8</accession>
<keyword evidence="2" id="KW-1185">Reference proteome</keyword>
<gene>
    <name evidence="1" type="ORF">Slin15195_G106160</name>
</gene>
<reference evidence="1" key="1">
    <citation type="submission" date="2022-06" db="EMBL/GenBank/DDBJ databases">
        <title>Complete genome sequences of two strains of the flax pathogen Septoria linicola.</title>
        <authorList>
            <person name="Lapalu N."/>
            <person name="Simon A."/>
            <person name="Demenou B."/>
            <person name="Paumier D."/>
            <person name="Guillot M.-P."/>
            <person name="Gout L."/>
            <person name="Valade R."/>
        </authorList>
    </citation>
    <scope>NUCLEOTIDE SEQUENCE</scope>
    <source>
        <strain evidence="1">SE15195</strain>
    </source>
</reference>
<dbReference type="Gene3D" id="3.40.50.970">
    <property type="match status" value="1"/>
</dbReference>
<name>A0A9Q9B4N8_9PEZI</name>